<dbReference type="PROSITE" id="PS51760">
    <property type="entry name" value="GH10_2"/>
    <property type="match status" value="1"/>
</dbReference>
<evidence type="ECO:0000256" key="5">
    <source>
        <dbReference type="ARBA" id="ARBA00022801"/>
    </source>
</evidence>
<dbReference type="OrthoDB" id="9815836at2"/>
<feature type="domain" description="GH10" evidence="12">
    <location>
        <begin position="89"/>
        <end position="393"/>
    </location>
</feature>
<dbReference type="SMART" id="SM00633">
    <property type="entry name" value="Glyco_10"/>
    <property type="match status" value="1"/>
</dbReference>
<dbReference type="KEGG" id="erz:ER308_00440"/>
<dbReference type="InterPro" id="IPR044846">
    <property type="entry name" value="GH10"/>
</dbReference>
<dbReference type="PANTHER" id="PTHR31490:SF88">
    <property type="entry name" value="BETA-XYLANASE"/>
    <property type="match status" value="1"/>
</dbReference>
<evidence type="ECO:0000256" key="6">
    <source>
        <dbReference type="ARBA" id="ARBA00023277"/>
    </source>
</evidence>
<keyword evidence="14" id="KW-1185">Reference proteome</keyword>
<feature type="compositionally biased region" description="Gly residues" evidence="10">
    <location>
        <begin position="39"/>
        <end position="54"/>
    </location>
</feature>
<dbReference type="EC" id="3.2.1.8" evidence="9"/>
<dbReference type="AlphaFoldDB" id="A0A411YAI3"/>
<feature type="region of interest" description="Disordered" evidence="10">
    <location>
        <begin position="36"/>
        <end position="63"/>
    </location>
</feature>
<evidence type="ECO:0000256" key="8">
    <source>
        <dbReference type="ARBA" id="ARBA00023326"/>
    </source>
</evidence>
<reference evidence="13 14" key="1">
    <citation type="submission" date="2019-01" db="EMBL/GenBank/DDBJ databases">
        <title>Egibacter rhizosphaerae EGI 80759T.</title>
        <authorList>
            <person name="Chen D.-D."/>
            <person name="Tian Y."/>
            <person name="Jiao J.-Y."/>
            <person name="Zhang X.-T."/>
            <person name="Zhang Y.-G."/>
            <person name="Zhang Y."/>
            <person name="Xiao M."/>
            <person name="Shu W.-S."/>
            <person name="Li W.-J."/>
        </authorList>
    </citation>
    <scope>NUCLEOTIDE SEQUENCE [LARGE SCALE GENOMIC DNA]</scope>
    <source>
        <strain evidence="13 14">EGI 80759</strain>
    </source>
</reference>
<dbReference type="InterPro" id="IPR017853">
    <property type="entry name" value="GH"/>
</dbReference>
<feature type="compositionally biased region" description="Basic and acidic residues" evidence="10">
    <location>
        <begin position="86"/>
        <end position="97"/>
    </location>
</feature>
<dbReference type="SUPFAM" id="SSF51445">
    <property type="entry name" value="(Trans)glycosidases"/>
    <property type="match status" value="1"/>
</dbReference>
<keyword evidence="5 9" id="KW-0378">Hydrolase</keyword>
<dbReference type="Pfam" id="PF00331">
    <property type="entry name" value="Glyco_hydro_10"/>
    <property type="match status" value="1"/>
</dbReference>
<sequence length="416" mass="46799">MQRHPTTRRRARSRAVSTLLAFALLTFAAAPAFAHAPGPGHGPGDEGGPPGQGDGFVPPGLDKKDSLSWAAPKDFNIGSAVAGGGHHQDTDEPEPFRTDPQYRRILAKEFNSVTPENQLKWEMVQPEEGEFDFERADEIIAFAERHGQDVRGHTLLWHSQNPEWLEEGEFTDDELRDHLRDHIHTVVGRYAGQIDQWDVANEVFDDGDPPQLRTDESIWLERFGIEIVADAFRWAHEADPEAELFLNDYNVEGINAKSDAYYDLVQDLLADDVPIHGFGAQGHLGLQYDIPGDVEENLERFDDLGLATALTEVDVRMELENDEPTEEQIATQAEWYEQLLDACLAVDGCDSFTVWGFSDQHSWVPHSFEGEGAPLIMDEDYERKPAYFALRDRLHEARPGHWPHPRPGPWSSDHGG</sequence>
<keyword evidence="3 13" id="KW-0858">Xylan degradation</keyword>
<dbReference type="InterPro" id="IPR001000">
    <property type="entry name" value="GH10_dom"/>
</dbReference>
<evidence type="ECO:0000256" key="9">
    <source>
        <dbReference type="RuleBase" id="RU361174"/>
    </source>
</evidence>
<name>A0A411YAI3_9ACTN</name>
<keyword evidence="4 11" id="KW-0732">Signal</keyword>
<evidence type="ECO:0000313" key="13">
    <source>
        <dbReference type="EMBL" id="QBI18189.1"/>
    </source>
</evidence>
<evidence type="ECO:0000259" key="12">
    <source>
        <dbReference type="PROSITE" id="PS51760"/>
    </source>
</evidence>
<dbReference type="PRINTS" id="PR00134">
    <property type="entry name" value="GLHYDRLASE10"/>
</dbReference>
<evidence type="ECO:0000256" key="10">
    <source>
        <dbReference type="SAM" id="MobiDB-lite"/>
    </source>
</evidence>
<keyword evidence="7 9" id="KW-0326">Glycosidase</keyword>
<comment type="catalytic activity">
    <reaction evidence="1 9">
        <text>Endohydrolysis of (1-&gt;4)-beta-D-xylosidic linkages in xylans.</text>
        <dbReference type="EC" id="3.2.1.8"/>
    </reaction>
</comment>
<feature type="region of interest" description="Disordered" evidence="10">
    <location>
        <begin position="76"/>
        <end position="97"/>
    </location>
</feature>
<dbReference type="Gene3D" id="3.20.20.80">
    <property type="entry name" value="Glycosidases"/>
    <property type="match status" value="1"/>
</dbReference>
<evidence type="ECO:0000256" key="2">
    <source>
        <dbReference type="ARBA" id="ARBA00007495"/>
    </source>
</evidence>
<evidence type="ECO:0000256" key="4">
    <source>
        <dbReference type="ARBA" id="ARBA00022729"/>
    </source>
</evidence>
<evidence type="ECO:0000256" key="3">
    <source>
        <dbReference type="ARBA" id="ARBA00022651"/>
    </source>
</evidence>
<keyword evidence="8 9" id="KW-0624">Polysaccharide degradation</keyword>
<dbReference type="RefSeq" id="WP_131153187.1">
    <property type="nucleotide sequence ID" value="NZ_CP036402.1"/>
</dbReference>
<accession>A0A411YAI3</accession>
<feature type="chain" id="PRO_5019025673" description="Beta-xylanase" evidence="11">
    <location>
        <begin position="35"/>
        <end position="416"/>
    </location>
</feature>
<comment type="similarity">
    <text evidence="2 9">Belongs to the glycosyl hydrolase 10 (cellulase F) family.</text>
</comment>
<evidence type="ECO:0000256" key="1">
    <source>
        <dbReference type="ARBA" id="ARBA00000681"/>
    </source>
</evidence>
<dbReference type="GO" id="GO:0031176">
    <property type="term" value="F:endo-1,4-beta-xylanase activity"/>
    <property type="evidence" value="ECO:0007669"/>
    <property type="project" value="UniProtKB-EC"/>
</dbReference>
<dbReference type="PANTHER" id="PTHR31490">
    <property type="entry name" value="GLYCOSYL HYDROLASE"/>
    <property type="match status" value="1"/>
</dbReference>
<dbReference type="Proteomes" id="UP000291469">
    <property type="component" value="Chromosome"/>
</dbReference>
<gene>
    <name evidence="13" type="ORF">ER308_00440</name>
</gene>
<organism evidence="13 14">
    <name type="scientific">Egibacter rhizosphaerae</name>
    <dbReference type="NCBI Taxonomy" id="1670831"/>
    <lineage>
        <taxon>Bacteria</taxon>
        <taxon>Bacillati</taxon>
        <taxon>Actinomycetota</taxon>
        <taxon>Nitriliruptoria</taxon>
        <taxon>Egibacterales</taxon>
        <taxon>Egibacteraceae</taxon>
        <taxon>Egibacter</taxon>
    </lineage>
</organism>
<keyword evidence="6 9" id="KW-0119">Carbohydrate metabolism</keyword>
<evidence type="ECO:0000256" key="7">
    <source>
        <dbReference type="ARBA" id="ARBA00023295"/>
    </source>
</evidence>
<feature type="signal peptide" evidence="11">
    <location>
        <begin position="1"/>
        <end position="34"/>
    </location>
</feature>
<dbReference type="GO" id="GO:0045493">
    <property type="term" value="P:xylan catabolic process"/>
    <property type="evidence" value="ECO:0007669"/>
    <property type="project" value="UniProtKB-KW"/>
</dbReference>
<protein>
    <recommendedName>
        <fullName evidence="9">Beta-xylanase</fullName>
        <ecNumber evidence="9">3.2.1.8</ecNumber>
    </recommendedName>
</protein>
<evidence type="ECO:0000313" key="14">
    <source>
        <dbReference type="Proteomes" id="UP000291469"/>
    </source>
</evidence>
<dbReference type="EMBL" id="CP036402">
    <property type="protein sequence ID" value="QBI18189.1"/>
    <property type="molecule type" value="Genomic_DNA"/>
</dbReference>
<proteinExistence type="inferred from homology"/>
<evidence type="ECO:0000256" key="11">
    <source>
        <dbReference type="SAM" id="SignalP"/>
    </source>
</evidence>